<sequence length="135" mass="14128">MRITADTNLLVRVVVHDDEIQARIAFDILSTAELVAVSLPYLCELVRVLDSVYGYPPSRIADAIRAIADAENVATDGAAVEAGLAVLAAGGDFAGGVIARAGQGMGGETFVSFDRRAVSRVGRTGMSTKLADTFQ</sequence>
<dbReference type="PANTHER" id="PTHR39664">
    <property type="match status" value="1"/>
</dbReference>
<name>A0A942E0L7_9HYPH</name>
<dbReference type="EMBL" id="JAGWCR010000003">
    <property type="protein sequence ID" value="MBS3648420.1"/>
    <property type="molecule type" value="Genomic_DNA"/>
</dbReference>
<gene>
    <name evidence="1" type="ORF">KEU06_07230</name>
</gene>
<protein>
    <submittedName>
        <fullName evidence="1">Type II toxin-antitoxin system VapC family toxin</fullName>
    </submittedName>
</protein>
<comment type="caution">
    <text evidence="1">The sequence shown here is derived from an EMBL/GenBank/DDBJ whole genome shotgun (WGS) entry which is preliminary data.</text>
</comment>
<accession>A0A942E0L7</accession>
<dbReference type="InterPro" id="IPR029060">
    <property type="entry name" value="PIN-like_dom_sf"/>
</dbReference>
<evidence type="ECO:0000313" key="2">
    <source>
        <dbReference type="Proteomes" id="UP000680348"/>
    </source>
</evidence>
<dbReference type="PANTHER" id="PTHR39664:SF2">
    <property type="entry name" value="NUCLEIC ACID-BINDING PROTEIN, CONTAINING PIN DOMAIN-RELATED"/>
    <property type="match status" value="1"/>
</dbReference>
<dbReference type="RefSeq" id="WP_188253977.1">
    <property type="nucleotide sequence ID" value="NZ_JABVCF010000003.1"/>
</dbReference>
<dbReference type="AlphaFoldDB" id="A0A942E0L7"/>
<keyword evidence="2" id="KW-1185">Reference proteome</keyword>
<reference evidence="1" key="1">
    <citation type="submission" date="2021-04" db="EMBL/GenBank/DDBJ databases">
        <title>Pseudaminobacter soli sp. nov., isolated from paddy soil contaminated by heavy metals.</title>
        <authorList>
            <person name="Zhang K."/>
        </authorList>
    </citation>
    <scope>NUCLEOTIDE SEQUENCE</scope>
    <source>
        <strain evidence="1">19-2017</strain>
    </source>
</reference>
<evidence type="ECO:0000313" key="1">
    <source>
        <dbReference type="EMBL" id="MBS3648420.1"/>
    </source>
</evidence>
<dbReference type="SUPFAM" id="SSF88723">
    <property type="entry name" value="PIN domain-like"/>
    <property type="match status" value="1"/>
</dbReference>
<proteinExistence type="predicted"/>
<dbReference type="CDD" id="cd18683">
    <property type="entry name" value="PIN_VapC-like"/>
    <property type="match status" value="1"/>
</dbReference>
<dbReference type="Proteomes" id="UP000680348">
    <property type="component" value="Unassembled WGS sequence"/>
</dbReference>
<organism evidence="1 2">
    <name type="scientific">Pseudaminobacter soli</name>
    <name type="common">ex Zhang et al. 2022</name>
    <dbReference type="NCBI Taxonomy" id="2831468"/>
    <lineage>
        <taxon>Bacteria</taxon>
        <taxon>Pseudomonadati</taxon>
        <taxon>Pseudomonadota</taxon>
        <taxon>Alphaproteobacteria</taxon>
        <taxon>Hyphomicrobiales</taxon>
        <taxon>Phyllobacteriaceae</taxon>
        <taxon>Pseudaminobacter</taxon>
    </lineage>
</organism>